<evidence type="ECO:0000313" key="2">
    <source>
        <dbReference type="Proteomes" id="UP000468650"/>
    </source>
</evidence>
<organism evidence="1 2">
    <name type="scientific">Phaeocystidibacter luteus</name>
    <dbReference type="NCBI Taxonomy" id="911197"/>
    <lineage>
        <taxon>Bacteria</taxon>
        <taxon>Pseudomonadati</taxon>
        <taxon>Bacteroidota</taxon>
        <taxon>Flavobacteriia</taxon>
        <taxon>Flavobacteriales</taxon>
        <taxon>Phaeocystidibacteraceae</taxon>
        <taxon>Phaeocystidibacter</taxon>
    </lineage>
</organism>
<reference evidence="1 2" key="1">
    <citation type="submission" date="2019-09" db="EMBL/GenBank/DDBJ databases">
        <title>Genomes of family Cryomorphaceae.</title>
        <authorList>
            <person name="Bowman J.P."/>
        </authorList>
    </citation>
    <scope>NUCLEOTIDE SEQUENCE [LARGE SCALE GENOMIC DNA]</scope>
    <source>
        <strain evidence="1 2">LMG 25704</strain>
    </source>
</reference>
<gene>
    <name evidence="1" type="ORF">F8C67_05035</name>
</gene>
<dbReference type="Proteomes" id="UP000468650">
    <property type="component" value="Unassembled WGS sequence"/>
</dbReference>
<proteinExistence type="predicted"/>
<accession>A0A6N6RI39</accession>
<dbReference type="RefSeq" id="WP_151666716.1">
    <property type="nucleotide sequence ID" value="NZ_WBVO01000002.1"/>
</dbReference>
<comment type="caution">
    <text evidence="1">The sequence shown here is derived from an EMBL/GenBank/DDBJ whole genome shotgun (WGS) entry which is preliminary data.</text>
</comment>
<sequence>MKVSFTVSLFFVALAIYGQRTSSEVIDKSATVASVATLNDSFNGSFAPNRDNYLSFGFDFKLWHKDLFNLHISDIGYTNRSRSDTTMAGRMDEIRLLAQFKVVEYKGINVYPTAGLVLSGNLGGRYIQNSIHENVGEPIVTVEYDYEDTRANTLVGLYLNNRLNLIESGINVHLKNELWYYEVINYSNHLHIGTNVETIPNS</sequence>
<dbReference type="AlphaFoldDB" id="A0A6N6RI39"/>
<keyword evidence="2" id="KW-1185">Reference proteome</keyword>
<dbReference type="EMBL" id="WBVO01000002">
    <property type="protein sequence ID" value="KAB2814048.1"/>
    <property type="molecule type" value="Genomic_DNA"/>
</dbReference>
<protein>
    <submittedName>
        <fullName evidence="1">Uncharacterized protein</fullName>
    </submittedName>
</protein>
<evidence type="ECO:0000313" key="1">
    <source>
        <dbReference type="EMBL" id="KAB2814048.1"/>
    </source>
</evidence>
<name>A0A6N6RI39_9FLAO</name>